<organism evidence="15 16">
    <name type="scientific">Paraferrimonas haliotis</name>
    <dbReference type="NCBI Taxonomy" id="2013866"/>
    <lineage>
        <taxon>Bacteria</taxon>
        <taxon>Pseudomonadati</taxon>
        <taxon>Pseudomonadota</taxon>
        <taxon>Gammaproteobacteria</taxon>
        <taxon>Alteromonadales</taxon>
        <taxon>Ferrimonadaceae</taxon>
        <taxon>Paraferrimonas</taxon>
    </lineage>
</organism>
<keyword evidence="6" id="KW-0813">Transport</keyword>
<evidence type="ECO:0000256" key="8">
    <source>
        <dbReference type="ARBA" id="ARBA00022597"/>
    </source>
</evidence>
<keyword evidence="11" id="KW-0479">Metal-binding</keyword>
<evidence type="ECO:0000313" key="16">
    <source>
        <dbReference type="Proteomes" id="UP001157439"/>
    </source>
</evidence>
<dbReference type="InterPro" id="IPR040442">
    <property type="entry name" value="Pyrv_kinase-like_dom_sf"/>
</dbReference>
<evidence type="ECO:0000256" key="6">
    <source>
        <dbReference type="ARBA" id="ARBA00022448"/>
    </source>
</evidence>
<evidence type="ECO:0000256" key="7">
    <source>
        <dbReference type="ARBA" id="ARBA00022490"/>
    </source>
</evidence>
<dbReference type="Pfam" id="PF05524">
    <property type="entry name" value="PEP-utilisers_N"/>
    <property type="match status" value="1"/>
</dbReference>
<comment type="similarity">
    <text evidence="4">Belongs to the PEP-utilizing enzyme family.</text>
</comment>
<dbReference type="Pfam" id="PF00391">
    <property type="entry name" value="PEP-utilizers"/>
    <property type="match status" value="1"/>
</dbReference>
<comment type="cofactor">
    <cofactor evidence="2">
        <name>Mg(2+)</name>
        <dbReference type="ChEBI" id="CHEBI:18420"/>
    </cofactor>
</comment>
<dbReference type="Gene3D" id="3.20.20.60">
    <property type="entry name" value="Phosphoenolpyruvate-binding domains"/>
    <property type="match status" value="1"/>
</dbReference>
<keyword evidence="16" id="KW-1185">Reference proteome</keyword>
<evidence type="ECO:0000259" key="14">
    <source>
        <dbReference type="SMART" id="SM00065"/>
    </source>
</evidence>
<dbReference type="NCBIfam" id="NF008283">
    <property type="entry name" value="PRK11061.1"/>
    <property type="match status" value="1"/>
</dbReference>
<keyword evidence="7" id="KW-0963">Cytoplasm</keyword>
<dbReference type="PANTHER" id="PTHR46244">
    <property type="entry name" value="PHOSPHOENOLPYRUVATE-PROTEIN PHOSPHOTRANSFERASE"/>
    <property type="match status" value="1"/>
</dbReference>
<dbReference type="InterPro" id="IPR015813">
    <property type="entry name" value="Pyrv/PenolPyrv_kinase-like_dom"/>
</dbReference>
<dbReference type="InterPro" id="IPR050499">
    <property type="entry name" value="PEP-utilizing_PTS_enzyme"/>
</dbReference>
<dbReference type="PROSITE" id="PS00742">
    <property type="entry name" value="PEP_ENZYMES_2"/>
    <property type="match status" value="1"/>
</dbReference>
<dbReference type="InterPro" id="IPR008731">
    <property type="entry name" value="PTS_EIN"/>
</dbReference>
<dbReference type="AlphaFoldDB" id="A0AA37TQL5"/>
<evidence type="ECO:0000256" key="4">
    <source>
        <dbReference type="ARBA" id="ARBA00007837"/>
    </source>
</evidence>
<dbReference type="Pfam" id="PF01590">
    <property type="entry name" value="GAF"/>
    <property type="match status" value="1"/>
</dbReference>
<dbReference type="GO" id="GO:0005737">
    <property type="term" value="C:cytoplasm"/>
    <property type="evidence" value="ECO:0007669"/>
    <property type="project" value="UniProtKB-SubCell"/>
</dbReference>
<dbReference type="Gene3D" id="3.50.30.10">
    <property type="entry name" value="Phosphohistidine domain"/>
    <property type="match status" value="1"/>
</dbReference>
<dbReference type="EC" id="2.7.3.9" evidence="5"/>
<proteinExistence type="inferred from homology"/>
<dbReference type="InterPro" id="IPR023151">
    <property type="entry name" value="PEP_util_CS"/>
</dbReference>
<reference evidence="15 16" key="1">
    <citation type="journal article" date="2014" name="Int. J. Syst. Evol. Microbiol.">
        <title>Complete genome sequence of Corynebacterium casei LMG S-19264T (=DSM 44701T), isolated from a smear-ripened cheese.</title>
        <authorList>
            <consortium name="US DOE Joint Genome Institute (JGI-PGF)"/>
            <person name="Walter F."/>
            <person name="Albersmeier A."/>
            <person name="Kalinowski J."/>
            <person name="Ruckert C."/>
        </authorList>
    </citation>
    <scope>NUCLEOTIDE SEQUENCE [LARGE SCALE GENOMIC DNA]</scope>
    <source>
        <strain evidence="15 16">NBRC 112785</strain>
    </source>
</reference>
<dbReference type="InterPro" id="IPR000121">
    <property type="entry name" value="PEP_util_C"/>
</dbReference>
<dbReference type="GO" id="GO:0008965">
    <property type="term" value="F:phosphoenolpyruvate-protein phosphotransferase activity"/>
    <property type="evidence" value="ECO:0007669"/>
    <property type="project" value="UniProtKB-EC"/>
</dbReference>
<dbReference type="Pfam" id="PF02896">
    <property type="entry name" value="PEP-utilizers_C"/>
    <property type="match status" value="1"/>
</dbReference>
<evidence type="ECO:0000256" key="13">
    <source>
        <dbReference type="ARBA" id="ARBA00022842"/>
    </source>
</evidence>
<comment type="catalytic activity">
    <reaction evidence="1">
        <text>L-histidyl-[protein] + phosphoenolpyruvate = N(pros)-phospho-L-histidyl-[protein] + pyruvate</text>
        <dbReference type="Rhea" id="RHEA:23880"/>
        <dbReference type="Rhea" id="RHEA-COMP:9745"/>
        <dbReference type="Rhea" id="RHEA-COMP:9746"/>
        <dbReference type="ChEBI" id="CHEBI:15361"/>
        <dbReference type="ChEBI" id="CHEBI:29979"/>
        <dbReference type="ChEBI" id="CHEBI:58702"/>
        <dbReference type="ChEBI" id="CHEBI:64837"/>
        <dbReference type="EC" id="2.7.3.9"/>
    </reaction>
</comment>
<accession>A0AA37TQL5</accession>
<dbReference type="InterPro" id="IPR036618">
    <property type="entry name" value="PtsI_HPr-bd_sf"/>
</dbReference>
<dbReference type="SUPFAM" id="SSF55781">
    <property type="entry name" value="GAF domain-like"/>
    <property type="match status" value="1"/>
</dbReference>
<protein>
    <recommendedName>
        <fullName evidence="5">phosphoenolpyruvate--protein phosphotransferase</fullName>
        <ecNumber evidence="5">2.7.3.9</ecNumber>
    </recommendedName>
</protein>
<dbReference type="SUPFAM" id="SSF51621">
    <property type="entry name" value="Phosphoenolpyruvate/pyruvate domain"/>
    <property type="match status" value="1"/>
</dbReference>
<dbReference type="GO" id="GO:0046872">
    <property type="term" value="F:metal ion binding"/>
    <property type="evidence" value="ECO:0007669"/>
    <property type="project" value="UniProtKB-KW"/>
</dbReference>
<keyword evidence="12" id="KW-0418">Kinase</keyword>
<evidence type="ECO:0000256" key="9">
    <source>
        <dbReference type="ARBA" id="ARBA00022679"/>
    </source>
</evidence>
<dbReference type="InterPro" id="IPR006318">
    <property type="entry name" value="PTS_EI-like"/>
</dbReference>
<keyword evidence="8" id="KW-0762">Sugar transport</keyword>
<dbReference type="SUPFAM" id="SSF52009">
    <property type="entry name" value="Phosphohistidine domain"/>
    <property type="match status" value="1"/>
</dbReference>
<keyword evidence="9" id="KW-0808">Transferase</keyword>
<dbReference type="InterPro" id="IPR029016">
    <property type="entry name" value="GAF-like_dom_sf"/>
</dbReference>
<dbReference type="InterPro" id="IPR003018">
    <property type="entry name" value="GAF"/>
</dbReference>
<comment type="subcellular location">
    <subcellularLocation>
        <location evidence="3">Cytoplasm</location>
    </subcellularLocation>
</comment>
<keyword evidence="13" id="KW-0460">Magnesium</keyword>
<feature type="domain" description="GAF" evidence="14">
    <location>
        <begin position="17"/>
        <end position="162"/>
    </location>
</feature>
<dbReference type="SUPFAM" id="SSF47831">
    <property type="entry name" value="Enzyme I of the PEP:sugar phosphotransferase system HPr-binding (sub)domain"/>
    <property type="match status" value="1"/>
</dbReference>
<dbReference type="Proteomes" id="UP001157439">
    <property type="component" value="Unassembled WGS sequence"/>
</dbReference>
<dbReference type="InterPro" id="IPR036637">
    <property type="entry name" value="Phosphohistidine_dom_sf"/>
</dbReference>
<dbReference type="SMART" id="SM00065">
    <property type="entry name" value="GAF"/>
    <property type="match status" value="1"/>
</dbReference>
<gene>
    <name evidence="15" type="primary">ptsP</name>
    <name evidence="15" type="ORF">GCM10007894_04740</name>
</gene>
<dbReference type="GO" id="GO:0016301">
    <property type="term" value="F:kinase activity"/>
    <property type="evidence" value="ECO:0007669"/>
    <property type="project" value="UniProtKB-KW"/>
</dbReference>
<evidence type="ECO:0000256" key="10">
    <source>
        <dbReference type="ARBA" id="ARBA00022683"/>
    </source>
</evidence>
<name>A0AA37TQL5_9GAMM</name>
<evidence type="ECO:0000313" key="15">
    <source>
        <dbReference type="EMBL" id="GLS82497.1"/>
    </source>
</evidence>
<dbReference type="GO" id="GO:0009401">
    <property type="term" value="P:phosphoenolpyruvate-dependent sugar phosphotransferase system"/>
    <property type="evidence" value="ECO:0007669"/>
    <property type="project" value="UniProtKB-KW"/>
</dbReference>
<dbReference type="PANTHER" id="PTHR46244:SF1">
    <property type="entry name" value="PHOSPHOENOLPYRUVATE-DEPENDENT PHOSPHOTRANSFERASE SYSTEM"/>
    <property type="match status" value="1"/>
</dbReference>
<evidence type="ECO:0000256" key="11">
    <source>
        <dbReference type="ARBA" id="ARBA00022723"/>
    </source>
</evidence>
<dbReference type="RefSeq" id="WP_095498045.1">
    <property type="nucleotide sequence ID" value="NZ_BSPO01000001.1"/>
</dbReference>
<evidence type="ECO:0000256" key="3">
    <source>
        <dbReference type="ARBA" id="ARBA00004496"/>
    </source>
</evidence>
<comment type="caution">
    <text evidence="15">The sequence shown here is derived from an EMBL/GenBank/DDBJ whole genome shotgun (WGS) entry which is preliminary data.</text>
</comment>
<dbReference type="Gene3D" id="3.30.450.40">
    <property type="match status" value="1"/>
</dbReference>
<dbReference type="InterPro" id="IPR008279">
    <property type="entry name" value="PEP-util_enz_mobile_dom"/>
</dbReference>
<evidence type="ECO:0000256" key="1">
    <source>
        <dbReference type="ARBA" id="ARBA00000683"/>
    </source>
</evidence>
<evidence type="ECO:0000256" key="12">
    <source>
        <dbReference type="ARBA" id="ARBA00022777"/>
    </source>
</evidence>
<evidence type="ECO:0000256" key="5">
    <source>
        <dbReference type="ARBA" id="ARBA00012232"/>
    </source>
</evidence>
<keyword evidence="10" id="KW-0598">Phosphotransferase system</keyword>
<sequence>MLDSLRDITQTVVNATDLNSAMASLVVKTKRAMATQCCSVYIAQQQQLILSATDGLSPAAVGHASLAFGEGVVGLVAERAEPINLADAQQHPAFKRIESVKEDIFSAFLAAPIIHQGQLLGVLVVQQQQKREFDDNEEAFLVTLAAQLAMAISGLNHERQSHVAQTDSLITGESASPGIAIAPALLIDKPPQMDEPDKVSREPSFEKQRLSEAIGYCRSQFFNWSQRFDAEVDSEVAQIFSAYQSLLEPASLGNELLDEVALGWTAETAVRRVCNRVAKQFLSMQDPYLKERSSDVIDIGQRLLHQLQKRRRLQLNDGEAKIIIAKEASATLLAEIPQSSIAGIIIQGGGANSHVAILARAMKIPAVMGVEININDVDQGQQLIVNGFRGQVVLCPSVVLIDEYRRLIAQIEQRETQFTEEMAKPCCSFDGQRVGLFVNAGLSGALADVASPSVGGIGLYRSEIPFMLHSHFLTESEQLILYKKVMRSAKGKPVTMRTLDVGGDKPLAYFPIVESNPFLGWRGIRLTLDHPEMLLIQLRAMIKASVGNAALSILLPMVSNLKEIERSQGYIAQALQEIEQELGRPVVPPKIGIMLEIPAMIFQLPQISRLVDFISVGSNDLTQYLLAVDRSNPAVSELFDSYHPAVLTALAEIARISNSLNLEFSICGELAGEPLAVMLLVGMGYRQLSMNPGNLGRINYLIRRLNTQEMEQLLESALLCQSAYQVRGLCIEKLESLGLKSLLH</sequence>
<dbReference type="EMBL" id="BSPO01000001">
    <property type="protein sequence ID" value="GLS82497.1"/>
    <property type="molecule type" value="Genomic_DNA"/>
</dbReference>
<dbReference type="Gene3D" id="1.10.274.10">
    <property type="entry name" value="PtsI, HPr-binding domain"/>
    <property type="match status" value="1"/>
</dbReference>
<dbReference type="NCBIfam" id="TIGR01417">
    <property type="entry name" value="PTS_I_fam"/>
    <property type="match status" value="1"/>
</dbReference>
<dbReference type="PRINTS" id="PR01736">
    <property type="entry name" value="PHPHTRNFRASE"/>
</dbReference>
<evidence type="ECO:0000256" key="2">
    <source>
        <dbReference type="ARBA" id="ARBA00001946"/>
    </source>
</evidence>